<evidence type="ECO:0000256" key="1">
    <source>
        <dbReference type="SAM" id="MobiDB-lite"/>
    </source>
</evidence>
<accession>A0A6L2ZVE5</accession>
<evidence type="ECO:0000259" key="3">
    <source>
        <dbReference type="Pfam" id="PF13731"/>
    </source>
</evidence>
<evidence type="ECO:0000313" key="4">
    <source>
        <dbReference type="EMBL" id="GFO51671.1"/>
    </source>
</evidence>
<feature type="domain" description="WxL" evidence="3">
    <location>
        <begin position="32"/>
        <end position="233"/>
    </location>
</feature>
<feature type="chain" id="PRO_5026878637" description="WxL domain-containing protein" evidence="2">
    <location>
        <begin position="26"/>
        <end position="235"/>
    </location>
</feature>
<dbReference type="AlphaFoldDB" id="A0A6L2ZVE5"/>
<organism evidence="4 5">
    <name type="scientific">Lactococcus garvieae</name>
    <dbReference type="NCBI Taxonomy" id="1363"/>
    <lineage>
        <taxon>Bacteria</taxon>
        <taxon>Bacillati</taxon>
        <taxon>Bacillota</taxon>
        <taxon>Bacilli</taxon>
        <taxon>Lactobacillales</taxon>
        <taxon>Streptococcaceae</taxon>
        <taxon>Lactococcus</taxon>
    </lineage>
</organism>
<protein>
    <recommendedName>
        <fullName evidence="3">WxL domain-containing protein</fullName>
    </recommendedName>
</protein>
<keyword evidence="2" id="KW-0732">Signal</keyword>
<comment type="caution">
    <text evidence="4">The sequence shown here is derived from an EMBL/GenBank/DDBJ whole genome shotgun (WGS) entry which is preliminary data.</text>
</comment>
<dbReference type="InterPro" id="IPR027994">
    <property type="entry name" value="WxL_dom"/>
</dbReference>
<proteinExistence type="predicted"/>
<evidence type="ECO:0000256" key="2">
    <source>
        <dbReference type="SAM" id="SignalP"/>
    </source>
</evidence>
<evidence type="ECO:0000313" key="5">
    <source>
        <dbReference type="Proteomes" id="UP000504756"/>
    </source>
</evidence>
<sequence>MEIKKLLACGALLTVALSSGTQVFAQDYPDSTHAKTEGVVTFLEDNSPIEPTDPTDPEKPLEPTDPTNPNGAELMIVYASNFKFGDQEKTTTSWQAMADEMKDGSKVTPFVVTKDSRGTDRKGWSLTAELSKDFTDTKGNTLAGAELELSNMFYTDKVTGAPAVTGGAVVLNNQAQEVAKADATQGIGSWSLGLGELQSDDTTNGVKLSMPLNSAKNTDTYTAEVTWELTADPSK</sequence>
<gene>
    <name evidence="4" type="ORF">ikelab_09460</name>
</gene>
<name>A0A6L2ZVE5_9LACT</name>
<dbReference type="Proteomes" id="UP000504756">
    <property type="component" value="Unassembled WGS sequence"/>
</dbReference>
<dbReference type="EMBL" id="BLXU01000005">
    <property type="protein sequence ID" value="GFO51671.1"/>
    <property type="molecule type" value="Genomic_DNA"/>
</dbReference>
<dbReference type="Pfam" id="PF13731">
    <property type="entry name" value="WxL"/>
    <property type="match status" value="1"/>
</dbReference>
<reference evidence="4 5" key="1">
    <citation type="submission" date="2020-06" db="EMBL/GenBank/DDBJ databases">
        <title>Draft genome sequence of Lactic acid bacteria from Okinawan-style tofu.</title>
        <authorList>
            <person name="Takara I."/>
            <person name="Ikematsu S."/>
        </authorList>
    </citation>
    <scope>NUCLEOTIDE SEQUENCE [LARGE SCALE GENOMIC DNA]</scope>
    <source>
        <strain evidence="5">lg38</strain>
    </source>
</reference>
<feature type="region of interest" description="Disordered" evidence="1">
    <location>
        <begin position="43"/>
        <end position="71"/>
    </location>
</feature>
<dbReference type="RefSeq" id="WP_176490239.1">
    <property type="nucleotide sequence ID" value="NZ_BLXU01000005.1"/>
</dbReference>
<feature type="signal peptide" evidence="2">
    <location>
        <begin position="1"/>
        <end position="25"/>
    </location>
</feature>